<organism evidence="2 3">
    <name type="scientific">Pseudohalioglobus lutimaris</name>
    <dbReference type="NCBI Taxonomy" id="1737061"/>
    <lineage>
        <taxon>Bacteria</taxon>
        <taxon>Pseudomonadati</taxon>
        <taxon>Pseudomonadota</taxon>
        <taxon>Gammaproteobacteria</taxon>
        <taxon>Cellvibrionales</taxon>
        <taxon>Halieaceae</taxon>
        <taxon>Pseudohalioglobus</taxon>
    </lineage>
</organism>
<dbReference type="Gene3D" id="3.10.180.10">
    <property type="entry name" value="2,3-Dihydroxybiphenyl 1,2-Dioxygenase, domain 1"/>
    <property type="match status" value="1"/>
</dbReference>
<dbReference type="PANTHER" id="PTHR43048:SF3">
    <property type="entry name" value="METHYLMALONYL-COA EPIMERASE, MITOCHONDRIAL"/>
    <property type="match status" value="1"/>
</dbReference>
<keyword evidence="1" id="KW-0479">Metal-binding</keyword>
<dbReference type="InterPro" id="IPR029068">
    <property type="entry name" value="Glyas_Bleomycin-R_OHBP_Dase"/>
</dbReference>
<dbReference type="AlphaFoldDB" id="A0A2N5WZ30"/>
<sequence length="222" mass="24543">MITAFDRIVIEVPDLGTARAEYQQLLGKLDDQERLHLGNIEIQLRESSSGASAHITALTLLDTTLEKNTEQHVDSGSRGISLARSHFREPDCSGNPVANGIYAVDHLVLQSNDADDCIRLFAADLGIRLALDQEVPEWGGRMLFFRMGKMTLEVIHNSKRPPERDFFWGITYLCQDIDNTLASFDQRGIAHSPARIGRKPGTRVATIQSHCLGLPTLLVAPA</sequence>
<dbReference type="PANTHER" id="PTHR43048">
    <property type="entry name" value="METHYLMALONYL-COA EPIMERASE"/>
    <property type="match status" value="1"/>
</dbReference>
<protein>
    <recommendedName>
        <fullName evidence="4">VOC domain-containing protein</fullName>
    </recommendedName>
</protein>
<dbReference type="GO" id="GO:0046872">
    <property type="term" value="F:metal ion binding"/>
    <property type="evidence" value="ECO:0007669"/>
    <property type="project" value="UniProtKB-KW"/>
</dbReference>
<dbReference type="Pfam" id="PF13669">
    <property type="entry name" value="Glyoxalase_4"/>
    <property type="match status" value="1"/>
</dbReference>
<dbReference type="Proteomes" id="UP000235005">
    <property type="component" value="Unassembled WGS sequence"/>
</dbReference>
<comment type="caution">
    <text evidence="2">The sequence shown here is derived from an EMBL/GenBank/DDBJ whole genome shotgun (WGS) entry which is preliminary data.</text>
</comment>
<dbReference type="InterPro" id="IPR051785">
    <property type="entry name" value="MMCE/EMCE_epimerase"/>
</dbReference>
<keyword evidence="3" id="KW-1185">Reference proteome</keyword>
<dbReference type="SUPFAM" id="SSF54593">
    <property type="entry name" value="Glyoxalase/Bleomycin resistance protein/Dihydroxybiphenyl dioxygenase"/>
    <property type="match status" value="1"/>
</dbReference>
<dbReference type="GO" id="GO:0046491">
    <property type="term" value="P:L-methylmalonyl-CoA metabolic process"/>
    <property type="evidence" value="ECO:0007669"/>
    <property type="project" value="TreeGrafter"/>
</dbReference>
<gene>
    <name evidence="2" type="ORF">C0039_16440</name>
</gene>
<reference evidence="2 3" key="1">
    <citation type="submission" date="2018-01" db="EMBL/GenBank/DDBJ databases">
        <title>The draft genome sequence of Halioglobus lutimaris HF004.</title>
        <authorList>
            <person name="Du Z.-J."/>
            <person name="Shi M.-J."/>
        </authorList>
    </citation>
    <scope>NUCLEOTIDE SEQUENCE [LARGE SCALE GENOMIC DNA]</scope>
    <source>
        <strain evidence="2 3">HF004</strain>
    </source>
</reference>
<dbReference type="OrthoDB" id="4373689at2"/>
<proteinExistence type="predicted"/>
<name>A0A2N5WZ30_9GAMM</name>
<evidence type="ECO:0008006" key="4">
    <source>
        <dbReference type="Google" id="ProtNLM"/>
    </source>
</evidence>
<dbReference type="GO" id="GO:0004493">
    <property type="term" value="F:methylmalonyl-CoA epimerase activity"/>
    <property type="evidence" value="ECO:0007669"/>
    <property type="project" value="TreeGrafter"/>
</dbReference>
<evidence type="ECO:0000256" key="1">
    <source>
        <dbReference type="ARBA" id="ARBA00022723"/>
    </source>
</evidence>
<dbReference type="RefSeq" id="WP_101518710.1">
    <property type="nucleotide sequence ID" value="NZ_PKUS01000028.1"/>
</dbReference>
<evidence type="ECO:0000313" key="2">
    <source>
        <dbReference type="EMBL" id="PLW67497.1"/>
    </source>
</evidence>
<accession>A0A2N5WZ30</accession>
<dbReference type="EMBL" id="PKUS01000028">
    <property type="protein sequence ID" value="PLW67497.1"/>
    <property type="molecule type" value="Genomic_DNA"/>
</dbReference>
<evidence type="ECO:0000313" key="3">
    <source>
        <dbReference type="Proteomes" id="UP000235005"/>
    </source>
</evidence>